<dbReference type="Pfam" id="PF13401">
    <property type="entry name" value="AAA_22"/>
    <property type="match status" value="1"/>
</dbReference>
<evidence type="ECO:0000313" key="2">
    <source>
        <dbReference type="EMBL" id="KKK97420.1"/>
    </source>
</evidence>
<protein>
    <recommendedName>
        <fullName evidence="1">AAA+ ATPase domain-containing protein</fullName>
    </recommendedName>
</protein>
<name>A0A0F9AGM3_9ZZZZ</name>
<dbReference type="InterPro" id="IPR052026">
    <property type="entry name" value="ExeA_AAA_ATPase_DNA-bind"/>
</dbReference>
<evidence type="ECO:0000259" key="1">
    <source>
        <dbReference type="SMART" id="SM00382"/>
    </source>
</evidence>
<sequence>MYNHFFGFTERPFKLVPNPAYLYLSQSHEEALAHLTYGLSQGDGFVIITGEVGTGKTTLCRAFLDKLDDNTEAAYIFNPKLNAVQLLAAINAEFRIHSDAKNIKDLIDTLNTYLLGQKAKGKTVIVLIDEAQNLSQDVLEQLRLLSNLETTRDKLLQIILVGQPELGDLLDSYDMRQLRQRMTLNCHLRPLTYQETKAYIHHRLHIASEKPAIQFDRAVLKAVYKYSGGIPRLINIACDRSLLSAYGKNQPNVTGRIARHAIRELSGSKGTFKLNEYAKIVCPEKDYEALREDLQLFSQELMTVWGNSLEIA</sequence>
<dbReference type="GO" id="GO:0016887">
    <property type="term" value="F:ATP hydrolysis activity"/>
    <property type="evidence" value="ECO:0007669"/>
    <property type="project" value="InterPro"/>
</dbReference>
<dbReference type="InterPro" id="IPR027417">
    <property type="entry name" value="P-loop_NTPase"/>
</dbReference>
<dbReference type="Gene3D" id="3.40.50.300">
    <property type="entry name" value="P-loop containing nucleotide triphosphate hydrolases"/>
    <property type="match status" value="1"/>
</dbReference>
<accession>A0A0F9AGM3</accession>
<dbReference type="AlphaFoldDB" id="A0A0F9AGM3"/>
<dbReference type="InterPro" id="IPR003593">
    <property type="entry name" value="AAA+_ATPase"/>
</dbReference>
<comment type="caution">
    <text evidence="2">The sequence shown here is derived from an EMBL/GenBank/DDBJ whole genome shotgun (WGS) entry which is preliminary data.</text>
</comment>
<dbReference type="PANTHER" id="PTHR35894:SF1">
    <property type="entry name" value="PHOSPHORIBULOKINASE _ URIDINE KINASE FAMILY"/>
    <property type="match status" value="1"/>
</dbReference>
<dbReference type="EMBL" id="LAZR01046060">
    <property type="protein sequence ID" value="KKK97420.1"/>
    <property type="molecule type" value="Genomic_DNA"/>
</dbReference>
<reference evidence="2" key="1">
    <citation type="journal article" date="2015" name="Nature">
        <title>Complex archaea that bridge the gap between prokaryotes and eukaryotes.</title>
        <authorList>
            <person name="Spang A."/>
            <person name="Saw J.H."/>
            <person name="Jorgensen S.L."/>
            <person name="Zaremba-Niedzwiedzka K."/>
            <person name="Martijn J."/>
            <person name="Lind A.E."/>
            <person name="van Eijk R."/>
            <person name="Schleper C."/>
            <person name="Guy L."/>
            <person name="Ettema T.J."/>
        </authorList>
    </citation>
    <scope>NUCLEOTIDE SEQUENCE</scope>
</reference>
<dbReference type="InterPro" id="IPR049945">
    <property type="entry name" value="AAA_22"/>
</dbReference>
<dbReference type="SUPFAM" id="SSF52540">
    <property type="entry name" value="P-loop containing nucleoside triphosphate hydrolases"/>
    <property type="match status" value="1"/>
</dbReference>
<gene>
    <name evidence="2" type="ORF">LCGC14_2652920</name>
</gene>
<proteinExistence type="predicted"/>
<feature type="domain" description="AAA+ ATPase" evidence="1">
    <location>
        <begin position="42"/>
        <end position="187"/>
    </location>
</feature>
<dbReference type="CDD" id="cd00009">
    <property type="entry name" value="AAA"/>
    <property type="match status" value="1"/>
</dbReference>
<dbReference type="PANTHER" id="PTHR35894">
    <property type="entry name" value="GENERAL SECRETION PATHWAY PROTEIN A-RELATED"/>
    <property type="match status" value="1"/>
</dbReference>
<organism evidence="2">
    <name type="scientific">marine sediment metagenome</name>
    <dbReference type="NCBI Taxonomy" id="412755"/>
    <lineage>
        <taxon>unclassified sequences</taxon>
        <taxon>metagenomes</taxon>
        <taxon>ecological metagenomes</taxon>
    </lineage>
</organism>
<feature type="non-terminal residue" evidence="2">
    <location>
        <position position="312"/>
    </location>
</feature>
<dbReference type="SMART" id="SM00382">
    <property type="entry name" value="AAA"/>
    <property type="match status" value="1"/>
</dbReference>